<dbReference type="AlphaFoldDB" id="A0A829F5L7"/>
<dbReference type="GO" id="GO:0004497">
    <property type="term" value="F:monooxygenase activity"/>
    <property type="evidence" value="ECO:0007669"/>
    <property type="project" value="InterPro"/>
</dbReference>
<name>A0A829F5L7_ENTFC</name>
<sequence>MIAIYGKEAAKIFYDPRNFKREGAMPKLVRSTLLGEEGVQILDGEQHHHRKNYFMDLMTPERMTDYHDLLERNLSHELDKQSGTFELFSLTKNVLFKTICEWSGINLAPLSQLEISELADFIKLLCSAGLSPPLSPI</sequence>
<proteinExistence type="predicted"/>
<dbReference type="Gene3D" id="1.10.630.10">
    <property type="entry name" value="Cytochrome P450"/>
    <property type="match status" value="1"/>
</dbReference>
<accession>A0A829F5L7</accession>
<dbReference type="Proteomes" id="UP000013897">
    <property type="component" value="Unassembled WGS sequence"/>
</dbReference>
<gene>
    <name evidence="1" type="ORF">SSM_02623</name>
</gene>
<dbReference type="GO" id="GO:0016705">
    <property type="term" value="F:oxidoreductase activity, acting on paired donors, with incorporation or reduction of molecular oxygen"/>
    <property type="evidence" value="ECO:0007669"/>
    <property type="project" value="InterPro"/>
</dbReference>
<dbReference type="InterPro" id="IPR036396">
    <property type="entry name" value="Cyt_P450_sf"/>
</dbReference>
<dbReference type="EMBL" id="AITY01000052">
    <property type="protein sequence ID" value="EOM20466.1"/>
    <property type="molecule type" value="Genomic_DNA"/>
</dbReference>
<protein>
    <recommendedName>
        <fullName evidence="3">Cytochrome P450</fullName>
    </recommendedName>
</protein>
<dbReference type="GO" id="GO:0020037">
    <property type="term" value="F:heme binding"/>
    <property type="evidence" value="ECO:0007669"/>
    <property type="project" value="InterPro"/>
</dbReference>
<reference evidence="1 2" key="1">
    <citation type="submission" date="2013-02" db="EMBL/GenBank/DDBJ databases">
        <title>The Genome Sequence of Enterococcus faecium HM1072.</title>
        <authorList>
            <consortium name="The Broad Institute Genome Sequencing Platform"/>
            <consortium name="The Broad Institute Genome Sequencing Center for Infectious Disease"/>
            <person name="Earl A.M."/>
            <person name="Gilmore M.S."/>
            <person name="Lebreton F."/>
            <person name="Courvalin P."/>
            <person name="Walker B."/>
            <person name="Young S.K."/>
            <person name="Zeng Q."/>
            <person name="Gargeya S."/>
            <person name="Fitzgerald M."/>
            <person name="Haas B."/>
            <person name="Abouelleil A."/>
            <person name="Alvarado L."/>
            <person name="Arachchi H.M."/>
            <person name="Berlin A.M."/>
            <person name="Chapman S.B."/>
            <person name="Dewar J."/>
            <person name="Goldberg J."/>
            <person name="Griggs A."/>
            <person name="Gujja S."/>
            <person name="Hansen M."/>
            <person name="Howarth C."/>
            <person name="Imamovic A."/>
            <person name="Larimer J."/>
            <person name="McCowan C."/>
            <person name="Murphy C."/>
            <person name="Neiman D."/>
            <person name="Pearson M."/>
            <person name="Priest M."/>
            <person name="Roberts A."/>
            <person name="Saif S."/>
            <person name="Shea T."/>
            <person name="Sisk P."/>
            <person name="Sykes S."/>
            <person name="Wortman J."/>
            <person name="Nusbaum C."/>
            <person name="Birren B."/>
        </authorList>
    </citation>
    <scope>NUCLEOTIDE SEQUENCE [LARGE SCALE GENOMIC DNA]</scope>
    <source>
        <strain evidence="1 2">HM1072</strain>
    </source>
</reference>
<dbReference type="SUPFAM" id="SSF48264">
    <property type="entry name" value="Cytochrome P450"/>
    <property type="match status" value="1"/>
</dbReference>
<comment type="caution">
    <text evidence="1">The sequence shown here is derived from an EMBL/GenBank/DDBJ whole genome shotgun (WGS) entry which is preliminary data.</text>
</comment>
<dbReference type="GO" id="GO:0005506">
    <property type="term" value="F:iron ion binding"/>
    <property type="evidence" value="ECO:0007669"/>
    <property type="project" value="InterPro"/>
</dbReference>
<evidence type="ECO:0000313" key="2">
    <source>
        <dbReference type="Proteomes" id="UP000013897"/>
    </source>
</evidence>
<organism evidence="1 2">
    <name type="scientific">Enterococcus faecium EnGen0192</name>
    <dbReference type="NCBI Taxonomy" id="1157487"/>
    <lineage>
        <taxon>Bacteria</taxon>
        <taxon>Bacillati</taxon>
        <taxon>Bacillota</taxon>
        <taxon>Bacilli</taxon>
        <taxon>Lactobacillales</taxon>
        <taxon>Enterococcaceae</taxon>
        <taxon>Enterococcus</taxon>
    </lineage>
</organism>
<evidence type="ECO:0008006" key="3">
    <source>
        <dbReference type="Google" id="ProtNLM"/>
    </source>
</evidence>
<evidence type="ECO:0000313" key="1">
    <source>
        <dbReference type="EMBL" id="EOM20466.1"/>
    </source>
</evidence>